<feature type="transmembrane region" description="Helical" evidence="1">
    <location>
        <begin position="37"/>
        <end position="53"/>
    </location>
</feature>
<proteinExistence type="predicted"/>
<keyword evidence="1" id="KW-0812">Transmembrane</keyword>
<dbReference type="EMBL" id="OCMT01000003">
    <property type="protein sequence ID" value="SOD18366.1"/>
    <property type="molecule type" value="Genomic_DNA"/>
</dbReference>
<keyword evidence="1" id="KW-0472">Membrane</keyword>
<organism evidence="2 3">
    <name type="scientific">Pedobacter xixiisoli</name>
    <dbReference type="NCBI Taxonomy" id="1476464"/>
    <lineage>
        <taxon>Bacteria</taxon>
        <taxon>Pseudomonadati</taxon>
        <taxon>Bacteroidota</taxon>
        <taxon>Sphingobacteriia</taxon>
        <taxon>Sphingobacteriales</taxon>
        <taxon>Sphingobacteriaceae</taxon>
        <taxon>Pedobacter</taxon>
    </lineage>
</organism>
<protein>
    <submittedName>
        <fullName evidence="2">Uncharacterized protein</fullName>
    </submittedName>
</protein>
<dbReference type="Proteomes" id="UP000219281">
    <property type="component" value="Unassembled WGS sequence"/>
</dbReference>
<evidence type="ECO:0000256" key="1">
    <source>
        <dbReference type="SAM" id="Phobius"/>
    </source>
</evidence>
<evidence type="ECO:0000313" key="3">
    <source>
        <dbReference type="Proteomes" id="UP000219281"/>
    </source>
</evidence>
<dbReference type="OrthoDB" id="1451255at2"/>
<keyword evidence="3" id="KW-1185">Reference proteome</keyword>
<gene>
    <name evidence="2" type="ORF">SAMN06297358_2963</name>
</gene>
<keyword evidence="1" id="KW-1133">Transmembrane helix</keyword>
<accession>A0A286A8X6</accession>
<dbReference type="RefSeq" id="WP_097132787.1">
    <property type="nucleotide sequence ID" value="NZ_OCMT01000003.1"/>
</dbReference>
<reference evidence="3" key="1">
    <citation type="submission" date="2017-09" db="EMBL/GenBank/DDBJ databases">
        <authorList>
            <person name="Varghese N."/>
            <person name="Submissions S."/>
        </authorList>
    </citation>
    <scope>NUCLEOTIDE SEQUENCE [LARGE SCALE GENOMIC DNA]</scope>
    <source>
        <strain evidence="3">CGMCC 1.12803</strain>
    </source>
</reference>
<evidence type="ECO:0000313" key="2">
    <source>
        <dbReference type="EMBL" id="SOD18366.1"/>
    </source>
</evidence>
<name>A0A286A8X6_9SPHI</name>
<sequence length="157" mass="17804">MIVSAQTYNIILIGIVVLVALRPLYTRLIKKEGSKHDWMFALLLLLLPTNWYTPTFITVTSCNTFTKEVLIFPTQKDGVSYSYGWCNYVINKAQQPLAFEYVYYGDNQPEEDEKNQVIQPNGIGKVDEVVIDFIFEPKAKSVSTKSSGATKTSLYCL</sequence>
<feature type="transmembrane region" description="Helical" evidence="1">
    <location>
        <begin position="6"/>
        <end position="25"/>
    </location>
</feature>
<dbReference type="AlphaFoldDB" id="A0A286A8X6"/>